<evidence type="ECO:0000313" key="2">
    <source>
        <dbReference type="Proteomes" id="UP000806077"/>
    </source>
</evidence>
<organism evidence="1 2">
    <name type="scientific">Tenacibaculum finnmarkense genomovar finnmarkense</name>
    <dbReference type="NCBI Taxonomy" id="1458503"/>
    <lineage>
        <taxon>Bacteria</taxon>
        <taxon>Pseudomonadati</taxon>
        <taxon>Bacteroidota</taxon>
        <taxon>Flavobacteriia</taxon>
        <taxon>Flavobacteriales</taxon>
        <taxon>Flavobacteriaceae</taxon>
        <taxon>Tenacibaculum</taxon>
        <taxon>Tenacibaculum finnmarkense</taxon>
    </lineage>
</organism>
<evidence type="ECO:0000313" key="1">
    <source>
        <dbReference type="EMBL" id="MBE7696220.1"/>
    </source>
</evidence>
<protein>
    <recommendedName>
        <fullName evidence="3">Lipoprotein</fullName>
    </recommendedName>
</protein>
<sequence>MENLKSIMILLFFATLIISCEISNTKKRNSIEFIQSNVMSNLFLIKNSHKRDSLLKKELIHFLIKNPLIKKSRTTVLFYKYTVYNNVLGMHNGTSYFIDNLPDPGGFSSEELSDYREDEIAAFTIAKCKNCKILK</sequence>
<reference evidence="1 2" key="1">
    <citation type="journal article" date="2020" name="Int. J. Syst. Evol. Microbiol.">
        <title>Tenacibaculum piscium sp. nov., isolated from skin ulcers of sea-farmed fish, and description of Tenacibaculum finnmarkense sp. nov. with subdivision into genomovars finnmarkense and ulcerans.</title>
        <authorList>
            <person name="Olsen A.B."/>
            <person name="Spilsberg B."/>
            <person name="Nilsen H.K."/>
            <person name="Lagesen K."/>
            <person name="Gulla S."/>
            <person name="Avendano-Herrera R."/>
            <person name="Irgang R."/>
            <person name="Duchaud E."/>
            <person name="Colquhoun D.J."/>
        </authorList>
    </citation>
    <scope>NUCLEOTIDE SEQUENCE [LARGE SCALE GENOMIC DNA]</scope>
    <source>
        <strain evidence="1 2">TNO037</strain>
    </source>
</reference>
<dbReference type="EMBL" id="WXXV01000030">
    <property type="protein sequence ID" value="MBE7696220.1"/>
    <property type="molecule type" value="Genomic_DNA"/>
</dbReference>
<gene>
    <name evidence="1" type="ORF">F7645_12410</name>
</gene>
<accession>A0AAP1WHC5</accession>
<dbReference type="RefSeq" id="WP_101954815.1">
    <property type="nucleotide sequence ID" value="NZ_JAJHTL010000024.1"/>
</dbReference>
<proteinExistence type="predicted"/>
<name>A0AAP1WHC5_9FLAO</name>
<comment type="caution">
    <text evidence="1">The sequence shown here is derived from an EMBL/GenBank/DDBJ whole genome shotgun (WGS) entry which is preliminary data.</text>
</comment>
<dbReference type="Proteomes" id="UP000806077">
    <property type="component" value="Unassembled WGS sequence"/>
</dbReference>
<evidence type="ECO:0008006" key="3">
    <source>
        <dbReference type="Google" id="ProtNLM"/>
    </source>
</evidence>
<dbReference type="AlphaFoldDB" id="A0AAP1WHC5"/>
<keyword evidence="2" id="KW-1185">Reference proteome</keyword>
<dbReference type="PROSITE" id="PS51257">
    <property type="entry name" value="PROKAR_LIPOPROTEIN"/>
    <property type="match status" value="1"/>
</dbReference>